<dbReference type="OrthoDB" id="671415at2"/>
<feature type="compositionally biased region" description="Low complexity" evidence="1">
    <location>
        <begin position="287"/>
        <end position="308"/>
    </location>
</feature>
<dbReference type="Gene3D" id="2.180.10.10">
    <property type="entry name" value="RHS repeat-associated core"/>
    <property type="match status" value="1"/>
</dbReference>
<accession>A0A098SA40</accession>
<name>A0A098SA40_9BACT</name>
<sequence length="308" mass="33895">MPGRQEYYYRDHLGNVRLTFSGLNADGGITVGSIYDPANEIIAERHYYPFGMEMNGEWFATVAPEGHYRYNGKELNEDYGMDLYEYGFRWYDAAIGRFMGVDPIADEFPYLSVYNYASNDPVTNIDLHGLQGEPYFKLNAKGGLTQGTYGAELRALGAREGTVAKIAASNLVKLEGGLTGNEEEGIRFEGQENVIFNDPESAFGISFGEFFGGSFEVTGNEENGSMKTTAEINLVLFKVKREVVEKEGGEVETSTSFVFELGASGGLGVLGGFFNISLEFGETETMNSLQDSSSDESSSNQAELRPKY</sequence>
<dbReference type="PANTHER" id="PTHR32305">
    <property type="match status" value="1"/>
</dbReference>
<comment type="caution">
    <text evidence="2">The sequence shown here is derived from an EMBL/GenBank/DDBJ whole genome shotgun (WGS) entry which is preliminary data.</text>
</comment>
<evidence type="ECO:0000313" key="3">
    <source>
        <dbReference type="Proteomes" id="UP000029736"/>
    </source>
</evidence>
<dbReference type="NCBIfam" id="TIGR03696">
    <property type="entry name" value="Rhs_assc_core"/>
    <property type="match status" value="1"/>
</dbReference>
<gene>
    <name evidence="2" type="ORF">IX84_12595</name>
</gene>
<dbReference type="InterPro" id="IPR050708">
    <property type="entry name" value="T6SS_VgrG/RHS"/>
</dbReference>
<evidence type="ECO:0000256" key="1">
    <source>
        <dbReference type="SAM" id="MobiDB-lite"/>
    </source>
</evidence>
<dbReference type="PANTHER" id="PTHR32305:SF15">
    <property type="entry name" value="PROTEIN RHSA-RELATED"/>
    <property type="match status" value="1"/>
</dbReference>
<protein>
    <recommendedName>
        <fullName evidence="4">RHS repeat-associated core domain-containing protein</fullName>
    </recommendedName>
</protein>
<dbReference type="AlphaFoldDB" id="A0A098SA40"/>
<organism evidence="2 3">
    <name type="scientific">Phaeodactylibacter xiamenensis</name>
    <dbReference type="NCBI Taxonomy" id="1524460"/>
    <lineage>
        <taxon>Bacteria</taxon>
        <taxon>Pseudomonadati</taxon>
        <taxon>Bacteroidota</taxon>
        <taxon>Saprospiria</taxon>
        <taxon>Saprospirales</taxon>
        <taxon>Haliscomenobacteraceae</taxon>
        <taxon>Phaeodactylibacter</taxon>
    </lineage>
</organism>
<keyword evidence="3" id="KW-1185">Reference proteome</keyword>
<dbReference type="RefSeq" id="WP_044220646.1">
    <property type="nucleotide sequence ID" value="NZ_JBKAGJ010000012.1"/>
</dbReference>
<feature type="region of interest" description="Disordered" evidence="1">
    <location>
        <begin position="286"/>
        <end position="308"/>
    </location>
</feature>
<dbReference type="InterPro" id="IPR022385">
    <property type="entry name" value="Rhs_assc_core"/>
</dbReference>
<reference evidence="2 3" key="1">
    <citation type="journal article" date="2014" name="Int. J. Syst. Evol. Microbiol.">
        <title>Phaeodactylibacter xiamenensis gen. nov., sp. nov., a member of the family Saprospiraceae isolated from the marine alga Phaeodactylum tricornutum.</title>
        <authorList>
            <person name="Chen Z.Jr."/>
            <person name="Lei X."/>
            <person name="Lai Q."/>
            <person name="Li Y."/>
            <person name="Zhang B."/>
            <person name="Zhang J."/>
            <person name="Zhang H."/>
            <person name="Yang L."/>
            <person name="Zheng W."/>
            <person name="Tian Y."/>
            <person name="Yu Z."/>
            <person name="Xu H.Jr."/>
            <person name="Zheng T."/>
        </authorList>
    </citation>
    <scope>NUCLEOTIDE SEQUENCE [LARGE SCALE GENOMIC DNA]</scope>
    <source>
        <strain evidence="2 3">KD52</strain>
    </source>
</reference>
<dbReference type="Proteomes" id="UP000029736">
    <property type="component" value="Unassembled WGS sequence"/>
</dbReference>
<dbReference type="EMBL" id="JPOS01000029">
    <property type="protein sequence ID" value="KGE87952.1"/>
    <property type="molecule type" value="Genomic_DNA"/>
</dbReference>
<evidence type="ECO:0000313" key="2">
    <source>
        <dbReference type="EMBL" id="KGE87952.1"/>
    </source>
</evidence>
<dbReference type="STRING" id="1524460.IX84_12595"/>
<evidence type="ECO:0008006" key="4">
    <source>
        <dbReference type="Google" id="ProtNLM"/>
    </source>
</evidence>
<proteinExistence type="predicted"/>